<keyword evidence="1" id="KW-0812">Transmembrane</keyword>
<dbReference type="RefSeq" id="WP_054776904.1">
    <property type="nucleotide sequence ID" value="NZ_BBBX01000005.1"/>
</dbReference>
<dbReference type="InterPro" id="IPR016747">
    <property type="entry name" value="Phosphotransbutyrylase"/>
</dbReference>
<feature type="transmembrane region" description="Helical" evidence="1">
    <location>
        <begin position="77"/>
        <end position="95"/>
    </location>
</feature>
<evidence type="ECO:0000256" key="1">
    <source>
        <dbReference type="SAM" id="Phobius"/>
    </source>
</evidence>
<evidence type="ECO:0000313" key="4">
    <source>
        <dbReference type="Proteomes" id="UP000050969"/>
    </source>
</evidence>
<evidence type="ECO:0000259" key="2">
    <source>
        <dbReference type="Pfam" id="PF04892"/>
    </source>
</evidence>
<dbReference type="NCBIfam" id="NF037970">
    <property type="entry name" value="vanZ_1"/>
    <property type="match status" value="1"/>
</dbReference>
<gene>
    <name evidence="3" type="ORF">IV56_GL001010</name>
</gene>
<keyword evidence="1" id="KW-0472">Membrane</keyword>
<dbReference type="AlphaFoldDB" id="A0A0R2MSM5"/>
<keyword evidence="4" id="KW-1185">Reference proteome</keyword>
<name>A0A0R2MSM5_9LACO</name>
<dbReference type="Proteomes" id="UP000050969">
    <property type="component" value="Unassembled WGS sequence"/>
</dbReference>
<dbReference type="OrthoDB" id="291892at2"/>
<organism evidence="3 4">
    <name type="scientific">Lacticaseibacillus saniviri JCM 17471 = DSM 24301</name>
    <dbReference type="NCBI Taxonomy" id="1293598"/>
    <lineage>
        <taxon>Bacteria</taxon>
        <taxon>Bacillati</taxon>
        <taxon>Bacillota</taxon>
        <taxon>Bacilli</taxon>
        <taxon>Lactobacillales</taxon>
        <taxon>Lactobacillaceae</taxon>
        <taxon>Lacticaseibacillus</taxon>
    </lineage>
</organism>
<sequence length="164" mass="18400">MKINKWLVGTIAVLLILFISSSMTYHQQTSVPFLERMLANKPLNHQLLGVHFKYAGEVVSIDALGYFKFVEFFIRKAAHFISYFAIGVTAMIGLAKYTPNRWVRLVQVPLSVAGVAALDEFHQMLTGDRTPLFQDVMLDTIAGTIGVLIVFLVMARHRKSVSRG</sequence>
<keyword evidence="1" id="KW-1133">Transmembrane helix</keyword>
<dbReference type="STRING" id="1293598.IV56_GL001010"/>
<comment type="caution">
    <text evidence="3">The sequence shown here is derived from an EMBL/GenBank/DDBJ whole genome shotgun (WGS) entry which is preliminary data.</text>
</comment>
<dbReference type="EMBL" id="JQCE01000035">
    <property type="protein sequence ID" value="KRO16568.1"/>
    <property type="molecule type" value="Genomic_DNA"/>
</dbReference>
<protein>
    <submittedName>
        <fullName evidence="3">Integral membrane protein</fullName>
    </submittedName>
</protein>
<feature type="transmembrane region" description="Helical" evidence="1">
    <location>
        <begin position="138"/>
        <end position="155"/>
    </location>
</feature>
<dbReference type="Pfam" id="PF04892">
    <property type="entry name" value="VanZ"/>
    <property type="match status" value="1"/>
</dbReference>
<proteinExistence type="predicted"/>
<reference evidence="3 4" key="1">
    <citation type="journal article" date="2015" name="Genome Announc.">
        <title>Expanding the biotechnology potential of lactobacilli through comparative genomics of 213 strains and associated genera.</title>
        <authorList>
            <person name="Sun Z."/>
            <person name="Harris H.M."/>
            <person name="McCann A."/>
            <person name="Guo C."/>
            <person name="Argimon S."/>
            <person name="Zhang W."/>
            <person name="Yang X."/>
            <person name="Jeffery I.B."/>
            <person name="Cooney J.C."/>
            <person name="Kagawa T.F."/>
            <person name="Liu W."/>
            <person name="Song Y."/>
            <person name="Salvetti E."/>
            <person name="Wrobel A."/>
            <person name="Rasinkangas P."/>
            <person name="Parkhill J."/>
            <person name="Rea M.C."/>
            <person name="O'Sullivan O."/>
            <person name="Ritari J."/>
            <person name="Douillard F.P."/>
            <person name="Paul Ross R."/>
            <person name="Yang R."/>
            <person name="Briner A.E."/>
            <person name="Felis G.E."/>
            <person name="de Vos W.M."/>
            <person name="Barrangou R."/>
            <person name="Klaenhammer T.R."/>
            <person name="Caufield P.W."/>
            <person name="Cui Y."/>
            <person name="Zhang H."/>
            <person name="O'Toole P.W."/>
        </authorList>
    </citation>
    <scope>NUCLEOTIDE SEQUENCE [LARGE SCALE GENOMIC DNA]</scope>
    <source>
        <strain evidence="3 4">DSM 24301</strain>
    </source>
</reference>
<feature type="transmembrane region" description="Helical" evidence="1">
    <location>
        <begin position="102"/>
        <end position="118"/>
    </location>
</feature>
<evidence type="ECO:0000313" key="3">
    <source>
        <dbReference type="EMBL" id="KRO16568.1"/>
    </source>
</evidence>
<dbReference type="PIRSF" id="PIRSF019083">
    <property type="entry name" value="UCP019083_VanZ"/>
    <property type="match status" value="1"/>
</dbReference>
<feature type="domain" description="VanZ-like" evidence="2">
    <location>
        <begin position="9"/>
        <end position="152"/>
    </location>
</feature>
<accession>A0A0R2MSM5</accession>
<dbReference type="PATRIC" id="fig|1293598.4.peg.1060"/>
<dbReference type="InterPro" id="IPR006976">
    <property type="entry name" value="VanZ-like"/>
</dbReference>